<evidence type="ECO:0000313" key="2">
    <source>
        <dbReference type="Proteomes" id="UP000740557"/>
    </source>
</evidence>
<dbReference type="Proteomes" id="UP000740557">
    <property type="component" value="Unassembled WGS sequence"/>
</dbReference>
<proteinExistence type="predicted"/>
<dbReference type="InterPro" id="IPR025255">
    <property type="entry name" value="DUF4202"/>
</dbReference>
<dbReference type="SUPFAM" id="SSF109604">
    <property type="entry name" value="HD-domain/PDEase-like"/>
    <property type="match status" value="1"/>
</dbReference>
<protein>
    <submittedName>
        <fullName evidence="1">DUF4202 family protein</fullName>
    </submittedName>
</protein>
<reference evidence="1" key="2">
    <citation type="journal article" date="2021" name="Microbiome">
        <title>Successional dynamics and alternative stable states in a saline activated sludge microbial community over 9 years.</title>
        <authorList>
            <person name="Wang Y."/>
            <person name="Ye J."/>
            <person name="Ju F."/>
            <person name="Liu L."/>
            <person name="Boyd J.A."/>
            <person name="Deng Y."/>
            <person name="Parks D.H."/>
            <person name="Jiang X."/>
            <person name="Yin X."/>
            <person name="Woodcroft B.J."/>
            <person name="Tyson G.W."/>
            <person name="Hugenholtz P."/>
            <person name="Polz M.F."/>
            <person name="Zhang T."/>
        </authorList>
    </citation>
    <scope>NUCLEOTIDE SEQUENCE</scope>
    <source>
        <strain evidence="1">HKST-UBA79</strain>
    </source>
</reference>
<organism evidence="1 2">
    <name type="scientific">candidate division WWE3 bacterium</name>
    <dbReference type="NCBI Taxonomy" id="2053526"/>
    <lineage>
        <taxon>Bacteria</taxon>
        <taxon>Katanobacteria</taxon>
    </lineage>
</organism>
<accession>A0A955J277</accession>
<dbReference type="EMBL" id="JAGQNX010000133">
    <property type="protein sequence ID" value="MCA9308673.1"/>
    <property type="molecule type" value="Genomic_DNA"/>
</dbReference>
<gene>
    <name evidence="1" type="ORF">KC980_04120</name>
</gene>
<dbReference type="Pfam" id="PF13875">
    <property type="entry name" value="DUF4202"/>
    <property type="match status" value="1"/>
</dbReference>
<name>A0A955J277_UNCKA</name>
<dbReference type="AlphaFoldDB" id="A0A955J277"/>
<reference evidence="1" key="1">
    <citation type="submission" date="2020-04" db="EMBL/GenBank/DDBJ databases">
        <authorList>
            <person name="Zhang T."/>
        </authorList>
    </citation>
    <scope>NUCLEOTIDE SEQUENCE</scope>
    <source>
        <strain evidence="1">HKST-UBA79</strain>
    </source>
</reference>
<sequence length="187" mass="21967">MDNTDYENLVSHLEDIMYPTKELAHGRETRDWLLTIAPESTWQLQIAALTHDIERAVPYIEGMTPKKPQRTSNYDEYKQEHAKRSANIVGHILNTFNIKEKDIKLITDIIEKHEIGGYHEVDLVRDADSIRWFDEGYKQYTKAYGIPAAKEKGWWMYKRATQETKDLINSLSFDSEIKDYIKQQESI</sequence>
<dbReference type="Gene3D" id="1.10.3210.10">
    <property type="entry name" value="Hypothetical protein af1432"/>
    <property type="match status" value="1"/>
</dbReference>
<comment type="caution">
    <text evidence="1">The sequence shown here is derived from an EMBL/GenBank/DDBJ whole genome shotgun (WGS) entry which is preliminary data.</text>
</comment>
<evidence type="ECO:0000313" key="1">
    <source>
        <dbReference type="EMBL" id="MCA9308673.1"/>
    </source>
</evidence>